<dbReference type="PANTHER" id="PTHR15608:SF0">
    <property type="entry name" value="HIV TAT-SPECIFIC FACTOR 1"/>
    <property type="match status" value="1"/>
</dbReference>
<comment type="caution">
    <text evidence="9">The sequence shown here is derived from an EMBL/GenBank/DDBJ whole genome shotgun (WGS) entry which is preliminary data.</text>
</comment>
<dbReference type="EMBL" id="LXWW01000567">
    <property type="protein sequence ID" value="OAO12033.1"/>
    <property type="molecule type" value="Genomic_DNA"/>
</dbReference>
<dbReference type="STRING" id="478820.A0A196S4K2"/>
<evidence type="ECO:0000256" key="4">
    <source>
        <dbReference type="ARBA" id="ARBA00022884"/>
    </source>
</evidence>
<keyword evidence="2" id="KW-0507">mRNA processing</keyword>
<dbReference type="InterPro" id="IPR034393">
    <property type="entry name" value="TatSF1-like"/>
</dbReference>
<evidence type="ECO:0000256" key="1">
    <source>
        <dbReference type="ARBA" id="ARBA00007747"/>
    </source>
</evidence>
<gene>
    <name evidence="9" type="ORF">AV274_6308</name>
</gene>
<dbReference type="Gene3D" id="3.30.70.330">
    <property type="match status" value="2"/>
</dbReference>
<feature type="domain" description="RRM" evidence="8">
    <location>
        <begin position="60"/>
        <end position="145"/>
    </location>
</feature>
<dbReference type="GO" id="GO:0003723">
    <property type="term" value="F:RNA binding"/>
    <property type="evidence" value="ECO:0007669"/>
    <property type="project" value="UniProtKB-UniRule"/>
</dbReference>
<evidence type="ECO:0000256" key="6">
    <source>
        <dbReference type="PROSITE-ProRule" id="PRU00176"/>
    </source>
</evidence>
<dbReference type="SMART" id="SM00360">
    <property type="entry name" value="RRM"/>
    <property type="match status" value="2"/>
</dbReference>
<dbReference type="PANTHER" id="PTHR15608">
    <property type="entry name" value="SPLICING FACTOR U2AF-ASSOCIATED PROTEIN 2"/>
    <property type="match status" value="1"/>
</dbReference>
<evidence type="ECO:0000259" key="8">
    <source>
        <dbReference type="PROSITE" id="PS50102"/>
    </source>
</evidence>
<dbReference type="Proteomes" id="UP000078348">
    <property type="component" value="Unassembled WGS sequence"/>
</dbReference>
<dbReference type="PROSITE" id="PS50102">
    <property type="entry name" value="RRM"/>
    <property type="match status" value="2"/>
</dbReference>
<dbReference type="InterPro" id="IPR012677">
    <property type="entry name" value="Nucleotide-bd_a/b_plait_sf"/>
</dbReference>
<comment type="similarity">
    <text evidence="1">Belongs to the HTATSF1 family.</text>
</comment>
<evidence type="ECO:0000313" key="9">
    <source>
        <dbReference type="EMBL" id="OAO12033.1"/>
    </source>
</evidence>
<evidence type="ECO:0000256" key="7">
    <source>
        <dbReference type="SAM" id="MobiDB-lite"/>
    </source>
</evidence>
<dbReference type="GO" id="GO:0005684">
    <property type="term" value="C:U2-type spliceosomal complex"/>
    <property type="evidence" value="ECO:0007669"/>
    <property type="project" value="TreeGrafter"/>
</dbReference>
<feature type="compositionally biased region" description="Basic and acidic residues" evidence="7">
    <location>
        <begin position="1"/>
        <end position="21"/>
    </location>
</feature>
<accession>A0A196S4K2</accession>
<dbReference type="SUPFAM" id="SSF54928">
    <property type="entry name" value="RNA-binding domain, RBD"/>
    <property type="match status" value="1"/>
</dbReference>
<organism evidence="9 10">
    <name type="scientific">Blastocystis sp. subtype 1 (strain ATCC 50177 / NandII)</name>
    <dbReference type="NCBI Taxonomy" id="478820"/>
    <lineage>
        <taxon>Eukaryota</taxon>
        <taxon>Sar</taxon>
        <taxon>Stramenopiles</taxon>
        <taxon>Bigyra</taxon>
        <taxon>Opalozoa</taxon>
        <taxon>Opalinata</taxon>
        <taxon>Blastocystidae</taxon>
        <taxon>Blastocystis</taxon>
    </lineage>
</organism>
<evidence type="ECO:0000256" key="5">
    <source>
        <dbReference type="ARBA" id="ARBA00023187"/>
    </source>
</evidence>
<dbReference type="InterPro" id="IPR000504">
    <property type="entry name" value="RRM_dom"/>
</dbReference>
<dbReference type="GO" id="GO:0000398">
    <property type="term" value="P:mRNA splicing, via spliceosome"/>
    <property type="evidence" value="ECO:0007669"/>
    <property type="project" value="InterPro"/>
</dbReference>
<dbReference type="OrthoDB" id="10258585at2759"/>
<dbReference type="Pfam" id="PF00076">
    <property type="entry name" value="RRM_1"/>
    <property type="match status" value="2"/>
</dbReference>
<proteinExistence type="inferred from homology"/>
<dbReference type="CDD" id="cd12281">
    <property type="entry name" value="RRM1_TatSF1_like"/>
    <property type="match status" value="1"/>
</dbReference>
<evidence type="ECO:0000313" key="10">
    <source>
        <dbReference type="Proteomes" id="UP000078348"/>
    </source>
</evidence>
<dbReference type="CDD" id="cd12282">
    <property type="entry name" value="RRM2_TatSF1_like"/>
    <property type="match status" value="1"/>
</dbReference>
<reference evidence="9 10" key="1">
    <citation type="submission" date="2016-05" db="EMBL/GenBank/DDBJ databases">
        <title>Nuclear genome of Blastocystis sp. subtype 1 NandII.</title>
        <authorList>
            <person name="Gentekaki E."/>
            <person name="Curtis B."/>
            <person name="Stairs C."/>
            <person name="Eme L."/>
            <person name="Herman E."/>
            <person name="Klimes V."/>
            <person name="Arias M.C."/>
            <person name="Elias M."/>
            <person name="Hilliou F."/>
            <person name="Klute M."/>
            <person name="Malik S.-B."/>
            <person name="Pightling A."/>
            <person name="Rachubinski R."/>
            <person name="Salas D."/>
            <person name="Schlacht A."/>
            <person name="Suga H."/>
            <person name="Archibald J."/>
            <person name="Ball S.G."/>
            <person name="Clark G."/>
            <person name="Dacks J."/>
            <person name="Van Der Giezen M."/>
            <person name="Tsaousis A."/>
            <person name="Roger A."/>
        </authorList>
    </citation>
    <scope>NUCLEOTIDE SEQUENCE [LARGE SCALE GENOMIC DNA]</scope>
    <source>
        <strain evidence="10">ATCC 50177 / NandII</strain>
    </source>
</reference>
<dbReference type="GO" id="GO:0005686">
    <property type="term" value="C:U2 snRNP"/>
    <property type="evidence" value="ECO:0007669"/>
    <property type="project" value="TreeGrafter"/>
</dbReference>
<feature type="region of interest" description="Disordered" evidence="7">
    <location>
        <begin position="1"/>
        <end position="53"/>
    </location>
</feature>
<evidence type="ECO:0000256" key="2">
    <source>
        <dbReference type="ARBA" id="ARBA00022664"/>
    </source>
</evidence>
<dbReference type="AlphaFoldDB" id="A0A196S4K2"/>
<dbReference type="InterPro" id="IPR035979">
    <property type="entry name" value="RBD_domain_sf"/>
</dbReference>
<keyword evidence="5" id="KW-0508">mRNA splicing</keyword>
<feature type="compositionally biased region" description="Basic residues" evidence="7">
    <location>
        <begin position="39"/>
        <end position="51"/>
    </location>
</feature>
<keyword evidence="3" id="KW-0677">Repeat</keyword>
<sequence length="306" mass="35592">MSEVKPDSSQVKEEETKKEEAPEVEIPADLVSPEDKEKAPKKKRNNKKKPGQWRNAKQNTWIYIQNLPSDTTEDLLYDVFKRYGIIQQNLNGTPRIKLYRDENGKLKGDASICYLRKESIQLAIQMQDDCPLRYSDTTKVHVSEAVFERKNKRDKPASDDEDDKTKKLRWMHMQQQMHNLSWAEEDEDEGGIGLKIIVLQNMFSLQEAKKPNFKEELISDVRSGCEPFGVVEKVTIFDTNPDGIVVVKFKSANAAENCVKRMDGRFFAGRQLKAFFWDGHTDYRTKMTDDEENEKLENFAKWIEED</sequence>
<evidence type="ECO:0000256" key="3">
    <source>
        <dbReference type="ARBA" id="ARBA00022737"/>
    </source>
</evidence>
<dbReference type="InterPro" id="IPR034392">
    <property type="entry name" value="TatSF1-like_RRM1"/>
</dbReference>
<name>A0A196S4K2_BLAHN</name>
<protein>
    <submittedName>
        <fullName evidence="9">RNA-binding protein</fullName>
    </submittedName>
</protein>
<dbReference type="FunFam" id="3.30.70.330:FF:000105">
    <property type="entry name" value="HIV Tat-specific factor 1 homolog"/>
    <property type="match status" value="1"/>
</dbReference>
<keyword evidence="10" id="KW-1185">Reference proteome</keyword>
<feature type="domain" description="RRM" evidence="8">
    <location>
        <begin position="195"/>
        <end position="279"/>
    </location>
</feature>
<keyword evidence="4 6" id="KW-0694">RNA-binding</keyword>